<organism evidence="1">
    <name type="scientific">Lepeophtheirus salmonis</name>
    <name type="common">Salmon louse</name>
    <name type="synonym">Caligus salmonis</name>
    <dbReference type="NCBI Taxonomy" id="72036"/>
    <lineage>
        <taxon>Eukaryota</taxon>
        <taxon>Metazoa</taxon>
        <taxon>Ecdysozoa</taxon>
        <taxon>Arthropoda</taxon>
        <taxon>Crustacea</taxon>
        <taxon>Multicrustacea</taxon>
        <taxon>Hexanauplia</taxon>
        <taxon>Copepoda</taxon>
        <taxon>Siphonostomatoida</taxon>
        <taxon>Caligidae</taxon>
        <taxon>Lepeophtheirus</taxon>
    </lineage>
</organism>
<reference evidence="1" key="1">
    <citation type="submission" date="2014-05" db="EMBL/GenBank/DDBJ databases">
        <authorList>
            <person name="Chronopoulou M."/>
        </authorList>
    </citation>
    <scope>NUCLEOTIDE SEQUENCE</scope>
    <source>
        <tissue evidence="1">Whole organism</tissue>
    </source>
</reference>
<protein>
    <submittedName>
        <fullName evidence="1">Uncharacterized protein</fullName>
    </submittedName>
</protein>
<sequence length="48" mass="5770">CTKELSLTYLYGLETNLKFSRNYGRRSSPDLYKFHQNYLNNNYSCHNC</sequence>
<proteinExistence type="predicted"/>
<feature type="non-terminal residue" evidence="1">
    <location>
        <position position="1"/>
    </location>
</feature>
<accession>A0A0K2V4X8</accession>
<dbReference type="EMBL" id="HACA01027984">
    <property type="protein sequence ID" value="CDW45345.1"/>
    <property type="molecule type" value="Transcribed_RNA"/>
</dbReference>
<evidence type="ECO:0000313" key="1">
    <source>
        <dbReference type="EMBL" id="CDW45345.1"/>
    </source>
</evidence>
<name>A0A0K2V4X8_LEPSM</name>
<dbReference type="AlphaFoldDB" id="A0A0K2V4X8"/>